<dbReference type="Proteomes" id="UP000232060">
    <property type="component" value="Unassembled WGS sequence"/>
</dbReference>
<dbReference type="AlphaFoldDB" id="A0A2M8H4L4"/>
<gene>
    <name evidence="2" type="ORF">CUC44_19835</name>
</gene>
<keyword evidence="3" id="KW-1185">Reference proteome</keyword>
<evidence type="ECO:0000313" key="3">
    <source>
        <dbReference type="Proteomes" id="UP000232060"/>
    </source>
</evidence>
<evidence type="ECO:0000256" key="1">
    <source>
        <dbReference type="SAM" id="SignalP"/>
    </source>
</evidence>
<keyword evidence="1" id="KW-0732">Signal</keyword>
<name>A0A2M8H4L4_9GAMM</name>
<dbReference type="EMBL" id="PGCP01000042">
    <property type="protein sequence ID" value="PJC91461.1"/>
    <property type="molecule type" value="Genomic_DNA"/>
</dbReference>
<sequence length="94" mass="10355">MKPLKMVLGLGILLSGAAMADDMKCYAELTNGQRVVLHGTVAESGQQAVQEKFEQRGYEVNGVVVPVHKLLECRPLEDKFQSKEGQQQDAAQLR</sequence>
<feature type="signal peptide" evidence="1">
    <location>
        <begin position="1"/>
        <end position="20"/>
    </location>
</feature>
<organism evidence="2 3">
    <name type="scientific">Aeromonas lusitana</name>
    <dbReference type="NCBI Taxonomy" id="931529"/>
    <lineage>
        <taxon>Bacteria</taxon>
        <taxon>Pseudomonadati</taxon>
        <taxon>Pseudomonadota</taxon>
        <taxon>Gammaproteobacteria</taxon>
        <taxon>Aeromonadales</taxon>
        <taxon>Aeromonadaceae</taxon>
        <taxon>Aeromonas</taxon>
    </lineage>
</organism>
<feature type="chain" id="PRO_5014824978" evidence="1">
    <location>
        <begin position="21"/>
        <end position="94"/>
    </location>
</feature>
<proteinExistence type="predicted"/>
<protein>
    <submittedName>
        <fullName evidence="2">Uncharacterized protein</fullName>
    </submittedName>
</protein>
<evidence type="ECO:0000313" key="2">
    <source>
        <dbReference type="EMBL" id="PJC91461.1"/>
    </source>
</evidence>
<reference evidence="2 3" key="1">
    <citation type="submission" date="2017-11" db="EMBL/GenBank/DDBJ databases">
        <title>Draft genome sequence of environmental isolate Aeromonas lusitania sp. nov. MDC 2473.</title>
        <authorList>
            <person name="Colston S.M."/>
            <person name="Navarro A."/>
            <person name="Martinez-Murcia A.J."/>
            <person name="Graf J."/>
        </authorList>
    </citation>
    <scope>NUCLEOTIDE SEQUENCE [LARGE SCALE GENOMIC DNA]</scope>
    <source>
        <strain evidence="2 3">MDC 2473</strain>
    </source>
</reference>
<dbReference type="NCBIfam" id="NF038109">
    <property type="entry name" value="tapY2_fam"/>
    <property type="match status" value="1"/>
</dbReference>
<comment type="caution">
    <text evidence="2">The sequence shown here is derived from an EMBL/GenBank/DDBJ whole genome shotgun (WGS) entry which is preliminary data.</text>
</comment>
<dbReference type="InterPro" id="IPR049848">
    <property type="entry name" value="TapY2-like"/>
</dbReference>
<dbReference type="RefSeq" id="WP_100861583.1">
    <property type="nucleotide sequence ID" value="NZ_PGCP01000042.1"/>
</dbReference>
<dbReference type="OrthoDB" id="5592081at2"/>
<accession>A0A2M8H4L4</accession>